<dbReference type="Gene3D" id="1.10.510.10">
    <property type="entry name" value="Transferase(Phosphotransferase) domain 1"/>
    <property type="match status" value="1"/>
</dbReference>
<feature type="domain" description="Protein kinase" evidence="6">
    <location>
        <begin position="36"/>
        <end position="354"/>
    </location>
</feature>
<evidence type="ECO:0000256" key="4">
    <source>
        <dbReference type="ARBA" id="ARBA00022777"/>
    </source>
</evidence>
<keyword evidence="8" id="KW-1185">Reference proteome</keyword>
<protein>
    <recommendedName>
        <fullName evidence="6">Protein kinase domain-containing protein</fullName>
    </recommendedName>
</protein>
<dbReference type="SUPFAM" id="SSF56112">
    <property type="entry name" value="Protein kinase-like (PK-like)"/>
    <property type="match status" value="1"/>
</dbReference>
<evidence type="ECO:0000259" key="6">
    <source>
        <dbReference type="PROSITE" id="PS50011"/>
    </source>
</evidence>
<dbReference type="Gene3D" id="3.30.200.20">
    <property type="entry name" value="Phosphorylase Kinase, domain 1"/>
    <property type="match status" value="1"/>
</dbReference>
<name>A0AAV5T591_9BILA</name>
<reference evidence="7" key="1">
    <citation type="submission" date="2023-10" db="EMBL/GenBank/DDBJ databases">
        <title>Genome assembly of Pristionchus species.</title>
        <authorList>
            <person name="Yoshida K."/>
            <person name="Sommer R.J."/>
        </authorList>
    </citation>
    <scope>NUCLEOTIDE SEQUENCE</scope>
    <source>
        <strain evidence="7">RS0144</strain>
    </source>
</reference>
<dbReference type="FunFam" id="1.10.510.10:FF:000624">
    <property type="entry name" value="Mitogen-activated protein kinase"/>
    <property type="match status" value="1"/>
</dbReference>
<dbReference type="PANTHER" id="PTHR24055">
    <property type="entry name" value="MITOGEN-ACTIVATED PROTEIN KINASE"/>
    <property type="match status" value="1"/>
</dbReference>
<evidence type="ECO:0000256" key="2">
    <source>
        <dbReference type="ARBA" id="ARBA00022679"/>
    </source>
</evidence>
<feature type="non-terminal residue" evidence="7">
    <location>
        <position position="1"/>
    </location>
</feature>
<gene>
    <name evidence="7" type="ORF">PENTCL1PPCAC_12866</name>
</gene>
<organism evidence="7 8">
    <name type="scientific">Pristionchus entomophagus</name>
    <dbReference type="NCBI Taxonomy" id="358040"/>
    <lineage>
        <taxon>Eukaryota</taxon>
        <taxon>Metazoa</taxon>
        <taxon>Ecdysozoa</taxon>
        <taxon>Nematoda</taxon>
        <taxon>Chromadorea</taxon>
        <taxon>Rhabditida</taxon>
        <taxon>Rhabditina</taxon>
        <taxon>Diplogasteromorpha</taxon>
        <taxon>Diplogasteroidea</taxon>
        <taxon>Neodiplogasteridae</taxon>
        <taxon>Pristionchus</taxon>
    </lineage>
</organism>
<keyword evidence="4" id="KW-0418">Kinase</keyword>
<dbReference type="InterPro" id="IPR000719">
    <property type="entry name" value="Prot_kinase_dom"/>
</dbReference>
<evidence type="ECO:0000313" key="7">
    <source>
        <dbReference type="EMBL" id="GMS90691.1"/>
    </source>
</evidence>
<sequence length="406" mass="46229">IILQMASRQQRAGFHTVNVSDARRRETYSFTIPTRYKNLKFINAGSEGAVVSADDEDSNKKVAIKKRTNTVVGSWSATHAIREFILLSSLNHPNIIRILNIFTPQEDVQNFKDIYLVMELMDHNISQVISKMRLDHASLKFFIYQILCAVNHLHRQGIIHRDLKPCNIAVNKRCGVKVLDFGSSRMFTPIEQMSAYKTTTHYRAPEVLLELTTLETRELREVHRSHFSEKVDIWSIGCIFYELITGKIMFEGTETISQWRKVVETMGSPPESFIAQLDANLAKQIRSQPQRTGKPLNKLILDIHFYCDPATCKKRAHTNMAADAGAARKLISKLLEIDPKARYSAAEALHHPYFSCYFNNDEVNAPLSKCVYDSAVDQGTLPLGELKSLIFQEVKRLESAQESARI</sequence>
<keyword evidence="3" id="KW-0547">Nucleotide-binding</keyword>
<evidence type="ECO:0000256" key="5">
    <source>
        <dbReference type="ARBA" id="ARBA00022840"/>
    </source>
</evidence>
<dbReference type="InterPro" id="IPR011009">
    <property type="entry name" value="Kinase-like_dom_sf"/>
</dbReference>
<dbReference type="Proteomes" id="UP001432027">
    <property type="component" value="Unassembled WGS sequence"/>
</dbReference>
<dbReference type="PROSITE" id="PS50011">
    <property type="entry name" value="PROTEIN_KINASE_DOM"/>
    <property type="match status" value="1"/>
</dbReference>
<accession>A0AAV5T591</accession>
<keyword evidence="5" id="KW-0067">ATP-binding</keyword>
<evidence type="ECO:0000256" key="1">
    <source>
        <dbReference type="ARBA" id="ARBA00022527"/>
    </source>
</evidence>
<dbReference type="Pfam" id="PF00069">
    <property type="entry name" value="Pkinase"/>
    <property type="match status" value="1"/>
</dbReference>
<dbReference type="InterPro" id="IPR050117">
    <property type="entry name" value="MAPK"/>
</dbReference>
<dbReference type="SMART" id="SM00220">
    <property type="entry name" value="S_TKc"/>
    <property type="match status" value="1"/>
</dbReference>
<keyword evidence="2" id="KW-0808">Transferase</keyword>
<comment type="caution">
    <text evidence="7">The sequence shown here is derived from an EMBL/GenBank/DDBJ whole genome shotgun (WGS) entry which is preliminary data.</text>
</comment>
<dbReference type="EMBL" id="BTSX01000003">
    <property type="protein sequence ID" value="GMS90691.1"/>
    <property type="molecule type" value="Genomic_DNA"/>
</dbReference>
<dbReference type="GO" id="GO:0005524">
    <property type="term" value="F:ATP binding"/>
    <property type="evidence" value="ECO:0007669"/>
    <property type="project" value="UniProtKB-KW"/>
</dbReference>
<dbReference type="GO" id="GO:0004674">
    <property type="term" value="F:protein serine/threonine kinase activity"/>
    <property type="evidence" value="ECO:0007669"/>
    <property type="project" value="UniProtKB-KW"/>
</dbReference>
<evidence type="ECO:0000313" key="8">
    <source>
        <dbReference type="Proteomes" id="UP001432027"/>
    </source>
</evidence>
<proteinExistence type="predicted"/>
<dbReference type="AlphaFoldDB" id="A0AAV5T591"/>
<keyword evidence="1" id="KW-0723">Serine/threonine-protein kinase</keyword>
<evidence type="ECO:0000256" key="3">
    <source>
        <dbReference type="ARBA" id="ARBA00022741"/>
    </source>
</evidence>